<gene>
    <name evidence="1" type="ORF">GA0061105_10983</name>
</gene>
<evidence type="ECO:0000313" key="1">
    <source>
        <dbReference type="EMBL" id="SCB60033.1"/>
    </source>
</evidence>
<accession>A0A1C3Y6M0</accession>
<reference evidence="1 2" key="1">
    <citation type="submission" date="2016-08" db="EMBL/GenBank/DDBJ databases">
        <authorList>
            <person name="Seilhamer J.J."/>
        </authorList>
    </citation>
    <scope>NUCLEOTIDE SEQUENCE [LARGE SCALE GENOMIC DNA]</scope>
    <source>
        <strain evidence="1 2">HBR26</strain>
    </source>
</reference>
<evidence type="ECO:0000313" key="2">
    <source>
        <dbReference type="Proteomes" id="UP000198723"/>
    </source>
</evidence>
<dbReference type="AlphaFoldDB" id="A0A1C3Y6M0"/>
<sequence length="177" mass="19463">MSMNVNRALLQDGLQVLVGLPLSIVRNAADMKVLHFGTIRPPRSGRGTVGEYALHIQCPWRIVSESVVITGTSDRFVTLQGGAGWNDDVPQSQNLQFIRIAALLKGFDEATKSFINTTEQLVVMTASADTYGGADLALSGGYRLQIFPDGSLEEDWRFIQNEGRHFVIEGGRVRIDE</sequence>
<organism evidence="1 2">
    <name type="scientific">Rhizobium aethiopicum</name>
    <dbReference type="NCBI Taxonomy" id="1138170"/>
    <lineage>
        <taxon>Bacteria</taxon>
        <taxon>Pseudomonadati</taxon>
        <taxon>Pseudomonadota</taxon>
        <taxon>Alphaproteobacteria</taxon>
        <taxon>Hyphomicrobiales</taxon>
        <taxon>Rhizobiaceae</taxon>
        <taxon>Rhizobium/Agrobacterium group</taxon>
        <taxon>Rhizobium</taxon>
    </lineage>
</organism>
<dbReference type="EMBL" id="FMAJ01000009">
    <property type="protein sequence ID" value="SCB60033.1"/>
    <property type="molecule type" value="Genomic_DNA"/>
</dbReference>
<name>A0A1C3Y6M0_9HYPH</name>
<dbReference type="STRING" id="1138170.GA0061105_10983"/>
<protein>
    <submittedName>
        <fullName evidence="1">Uncharacterized protein</fullName>
    </submittedName>
</protein>
<dbReference type="RefSeq" id="WP_092752521.1">
    <property type="nucleotide sequence ID" value="NZ_FMAJ01000009.1"/>
</dbReference>
<proteinExistence type="predicted"/>
<dbReference type="Proteomes" id="UP000198723">
    <property type="component" value="Unassembled WGS sequence"/>
</dbReference>